<accession>A0ACC0CIM8</accession>
<feature type="non-terminal residue" evidence="1">
    <location>
        <position position="307"/>
    </location>
</feature>
<dbReference type="Proteomes" id="UP001497680">
    <property type="component" value="Unassembled WGS sequence"/>
</dbReference>
<evidence type="ECO:0000313" key="1">
    <source>
        <dbReference type="EMBL" id="KAI6080226.1"/>
    </source>
</evidence>
<proteinExistence type="predicted"/>
<keyword evidence="2" id="KW-1185">Reference proteome</keyword>
<organism evidence="1 2">
    <name type="scientific">Hypoxylon rubiginosum</name>
    <dbReference type="NCBI Taxonomy" id="110542"/>
    <lineage>
        <taxon>Eukaryota</taxon>
        <taxon>Fungi</taxon>
        <taxon>Dikarya</taxon>
        <taxon>Ascomycota</taxon>
        <taxon>Pezizomycotina</taxon>
        <taxon>Sordariomycetes</taxon>
        <taxon>Xylariomycetidae</taxon>
        <taxon>Xylariales</taxon>
        <taxon>Hypoxylaceae</taxon>
        <taxon>Hypoxylon</taxon>
    </lineage>
</organism>
<dbReference type="EMBL" id="MU394467">
    <property type="protein sequence ID" value="KAI6080226.1"/>
    <property type="molecule type" value="Genomic_DNA"/>
</dbReference>
<protein>
    <submittedName>
        <fullName evidence="1">Cytochrome P450</fullName>
    </submittedName>
</protein>
<name>A0ACC0CIM8_9PEZI</name>
<reference evidence="1 2" key="1">
    <citation type="journal article" date="2022" name="New Phytol.">
        <title>Ecological generalism drives hyperdiversity of secondary metabolite gene clusters in xylarialean endophytes.</title>
        <authorList>
            <person name="Franco M.E.E."/>
            <person name="Wisecaver J.H."/>
            <person name="Arnold A.E."/>
            <person name="Ju Y.M."/>
            <person name="Slot J.C."/>
            <person name="Ahrendt S."/>
            <person name="Moore L.P."/>
            <person name="Eastman K.E."/>
            <person name="Scott K."/>
            <person name="Konkel Z."/>
            <person name="Mondo S.J."/>
            <person name="Kuo A."/>
            <person name="Hayes R.D."/>
            <person name="Haridas S."/>
            <person name="Andreopoulos B."/>
            <person name="Riley R."/>
            <person name="LaButti K."/>
            <person name="Pangilinan J."/>
            <person name="Lipzen A."/>
            <person name="Amirebrahimi M."/>
            <person name="Yan J."/>
            <person name="Adam C."/>
            <person name="Keymanesh K."/>
            <person name="Ng V."/>
            <person name="Louie K."/>
            <person name="Northen T."/>
            <person name="Drula E."/>
            <person name="Henrissat B."/>
            <person name="Hsieh H.M."/>
            <person name="Youens-Clark K."/>
            <person name="Lutzoni F."/>
            <person name="Miadlikowska J."/>
            <person name="Eastwood D.C."/>
            <person name="Hamelin R.C."/>
            <person name="Grigoriev I.V."/>
            <person name="U'Ren J.M."/>
        </authorList>
    </citation>
    <scope>NUCLEOTIDE SEQUENCE [LARGE SCALE GENOMIC DNA]</scope>
    <source>
        <strain evidence="1 2">ER1909</strain>
    </source>
</reference>
<gene>
    <name evidence="1" type="ORF">F4821DRAFT_68801</name>
</gene>
<comment type="caution">
    <text evidence="1">The sequence shown here is derived from an EMBL/GenBank/DDBJ whole genome shotgun (WGS) entry which is preliminary data.</text>
</comment>
<evidence type="ECO:0000313" key="2">
    <source>
        <dbReference type="Proteomes" id="UP001497680"/>
    </source>
</evidence>
<sequence length="307" mass="35267">MAQSDDLTLTEYSIKSADGTLFSIWRIADRSNTSTCSPAVVYAHGGGFVLRPIDMKKVDLKRFRVKQMGKGWLRVYGKWRQAQSAIEAKVVTVLSPTVLSTEVWPFAIWNAVSLFLFQYFAVKYYRIWVYPIYFSPLRHLPGPTDNHFFFGQALHLLWAETPTSLYIRWMRENPDAPVIWYFSFANTEVLVVNSIQAHKALLQTHCYDFRKPDTLRHMVKEIVGNGIFMLEGEIHRARRKMLAASFSNPHIRKHQPIFQRVARQLGGVFDQAIDCNTRDAVGMVDCRKAFCRATLDIIAETALGIEL</sequence>